<sequence>MSEEWTAILLAGARPGVDPFAQQHGTDLKPLIPVLGIPMVARVATSLLASSGIGEVRVLTQFPARIAEVLPEDPRIKLGASDGTIAETMQRILADPETQFPLLVTTADHALLDPAMVADFLAKAEGADVAVGLVERKNLLERLPQSKRTWLKFRGGAWSGANLFALGSPEAAKAVELWRSVEQDRKKGIKMIAALGPTLLVGSILRLRSLQGTLDKVGKKLGLNIRAVAMDNPLAAVDVDKEDDHILVTAILKGEQ</sequence>
<name>A0ABS6V3T9_9SPHN</name>
<evidence type="ECO:0000256" key="1">
    <source>
        <dbReference type="ARBA" id="ARBA00022842"/>
    </source>
</evidence>
<accession>A0ABS6V3T9</accession>
<keyword evidence="1" id="KW-0460">Magnesium</keyword>
<comment type="caution">
    <text evidence="3">The sequence shown here is derived from an EMBL/GenBank/DDBJ whole genome shotgun (WGS) entry which is preliminary data.</text>
</comment>
<dbReference type="EMBL" id="JAHVAH010000001">
    <property type="protein sequence ID" value="MBW0144216.1"/>
    <property type="molecule type" value="Genomic_DNA"/>
</dbReference>
<reference evidence="3 4" key="1">
    <citation type="submission" date="2021-07" db="EMBL/GenBank/DDBJ databases">
        <title>The draft genome sequence of Sphingomicrobium sp. B8.</title>
        <authorList>
            <person name="Mu L."/>
        </authorList>
    </citation>
    <scope>NUCLEOTIDE SEQUENCE [LARGE SCALE GENOMIC DNA]</scope>
    <source>
        <strain evidence="3 4">B8</strain>
    </source>
</reference>
<evidence type="ECO:0000313" key="4">
    <source>
        <dbReference type="Proteomes" id="UP000698028"/>
    </source>
</evidence>
<feature type="domain" description="MobA-like NTP transferase" evidence="2">
    <location>
        <begin position="28"/>
        <end position="131"/>
    </location>
</feature>
<gene>
    <name evidence="3" type="ORF">KTQ36_02770</name>
</gene>
<keyword evidence="4" id="KW-1185">Reference proteome</keyword>
<dbReference type="InterPro" id="IPR025877">
    <property type="entry name" value="MobA-like_NTP_Trfase"/>
</dbReference>
<organism evidence="3 4">
    <name type="scientific">Sphingomicrobium clamense</name>
    <dbReference type="NCBI Taxonomy" id="2851013"/>
    <lineage>
        <taxon>Bacteria</taxon>
        <taxon>Pseudomonadati</taxon>
        <taxon>Pseudomonadota</taxon>
        <taxon>Alphaproteobacteria</taxon>
        <taxon>Sphingomonadales</taxon>
        <taxon>Sphingomonadaceae</taxon>
        <taxon>Sphingomicrobium</taxon>
    </lineage>
</organism>
<evidence type="ECO:0000259" key="2">
    <source>
        <dbReference type="Pfam" id="PF12804"/>
    </source>
</evidence>
<dbReference type="RefSeq" id="WP_218632231.1">
    <property type="nucleotide sequence ID" value="NZ_JAHVAH010000001.1"/>
</dbReference>
<dbReference type="Proteomes" id="UP000698028">
    <property type="component" value="Unassembled WGS sequence"/>
</dbReference>
<proteinExistence type="predicted"/>
<protein>
    <submittedName>
        <fullName evidence="3">Nucleotidyltransferase family protein</fullName>
    </submittedName>
</protein>
<evidence type="ECO:0000313" key="3">
    <source>
        <dbReference type="EMBL" id="MBW0144216.1"/>
    </source>
</evidence>
<dbReference type="Pfam" id="PF12804">
    <property type="entry name" value="NTP_transf_3"/>
    <property type="match status" value="1"/>
</dbReference>